<feature type="transmembrane region" description="Helical" evidence="6">
    <location>
        <begin position="37"/>
        <end position="55"/>
    </location>
</feature>
<evidence type="ECO:0000313" key="11">
    <source>
        <dbReference type="Proteomes" id="UP000502287"/>
    </source>
</evidence>
<feature type="domain" description="EamA" evidence="7">
    <location>
        <begin position="157"/>
        <end position="291"/>
    </location>
</feature>
<name>A0AAE6X6J1_9PAST</name>
<dbReference type="InterPro" id="IPR050638">
    <property type="entry name" value="AA-Vitamin_Transporters"/>
</dbReference>
<evidence type="ECO:0000256" key="4">
    <source>
        <dbReference type="ARBA" id="ARBA00022989"/>
    </source>
</evidence>
<dbReference type="AlphaFoldDB" id="A0AAE6X6J1"/>
<dbReference type="InterPro" id="IPR037185">
    <property type="entry name" value="EmrE-like"/>
</dbReference>
<protein>
    <submittedName>
        <fullName evidence="9">EamA domain-containing membrane protein RarD</fullName>
    </submittedName>
    <submittedName>
        <fullName evidence="8">Multidrug transporter</fullName>
    </submittedName>
</protein>
<dbReference type="InterPro" id="IPR000620">
    <property type="entry name" value="EamA_dom"/>
</dbReference>
<reference evidence="9 10" key="2">
    <citation type="submission" date="2018-11" db="EMBL/GenBank/DDBJ databases">
        <title>Genomic Encyclopedia of Type Strains, Phase IV (KMG-IV): sequencing the most valuable type-strain genomes for metagenomic binning, comparative biology and taxonomic classification.</title>
        <authorList>
            <person name="Goeker M."/>
        </authorList>
    </citation>
    <scope>NUCLEOTIDE SEQUENCE [LARGE SCALE GENOMIC DNA]</scope>
    <source>
        <strain evidence="9 10">DSM 25797</strain>
    </source>
</reference>
<reference evidence="8 11" key="1">
    <citation type="submission" date="2016-03" db="EMBL/GenBank/DDBJ databases">
        <authorList>
            <person name="Hansen M.J."/>
            <person name="Bojesen A.M."/>
            <person name="Planet P."/>
        </authorList>
    </citation>
    <scope>NUCLEOTIDE SEQUENCE [LARGE SCALE GENOMIC DNA]</scope>
    <source>
        <strain evidence="8 11">HPA 21</strain>
    </source>
</reference>
<dbReference type="Proteomes" id="UP000502287">
    <property type="component" value="Chromosome"/>
</dbReference>
<feature type="transmembrane region" description="Helical" evidence="6">
    <location>
        <begin position="276"/>
        <end position="296"/>
    </location>
</feature>
<evidence type="ECO:0000256" key="3">
    <source>
        <dbReference type="ARBA" id="ARBA00022692"/>
    </source>
</evidence>
<sequence length="300" mass="33210">MMNALTINLFYIFAIGINIVLLRYFSLQLDPLNNNAVRFLSGAVVLLIWVLIRYRQSLINLIKAPKLFATALFVGVMMCGNMYFYLKGVAATNAVTASIFGVIAMPFGVLIAALFFQDERQKTRSKTFWIGCILTVLGCLGFIWYGKRLEIGGAFVMGAFFLLLSIVIRNIQNLVVKFTNNKLNVITLSCITSFSTAIISLLMSVQTDKISEIQHISHSFLLSLILFGVYAIGVGMILAFHIIQKQGIITFQILELLLPISTAIIAYLFLGETLSIPQLLFAAMVIFGASVALGIVKQKR</sequence>
<dbReference type="KEGG" id="fcl:A4G17_05935"/>
<dbReference type="Pfam" id="PF00892">
    <property type="entry name" value="EamA"/>
    <property type="match status" value="2"/>
</dbReference>
<feature type="transmembrane region" description="Helical" evidence="6">
    <location>
        <begin position="67"/>
        <end position="86"/>
    </location>
</feature>
<feature type="transmembrane region" description="Helical" evidence="6">
    <location>
        <begin position="128"/>
        <end position="145"/>
    </location>
</feature>
<dbReference type="EMBL" id="CP015029">
    <property type="protein sequence ID" value="QIM65002.1"/>
    <property type="molecule type" value="Genomic_DNA"/>
</dbReference>
<feature type="domain" description="EamA" evidence="7">
    <location>
        <begin position="11"/>
        <end position="142"/>
    </location>
</feature>
<keyword evidence="2" id="KW-1003">Cell membrane</keyword>
<dbReference type="GO" id="GO:0005886">
    <property type="term" value="C:plasma membrane"/>
    <property type="evidence" value="ECO:0007669"/>
    <property type="project" value="UniProtKB-SubCell"/>
</dbReference>
<dbReference type="SUPFAM" id="SSF103481">
    <property type="entry name" value="Multidrug resistance efflux transporter EmrE"/>
    <property type="match status" value="2"/>
</dbReference>
<feature type="transmembrane region" description="Helical" evidence="6">
    <location>
        <begin position="183"/>
        <end position="204"/>
    </location>
</feature>
<comment type="subcellular location">
    <subcellularLocation>
        <location evidence="1">Cell membrane</location>
        <topology evidence="1">Multi-pass membrane protein</topology>
    </subcellularLocation>
</comment>
<feature type="transmembrane region" description="Helical" evidence="6">
    <location>
        <begin position="151"/>
        <end position="171"/>
    </location>
</feature>
<keyword evidence="10" id="KW-1185">Reference proteome</keyword>
<dbReference type="Proteomes" id="UP000276901">
    <property type="component" value="Unassembled WGS sequence"/>
</dbReference>
<keyword evidence="3 6" id="KW-0812">Transmembrane</keyword>
<dbReference type="RefSeq" id="WP_123956474.1">
    <property type="nucleotide sequence ID" value="NZ_CP015029.1"/>
</dbReference>
<proteinExistence type="predicted"/>
<feature type="transmembrane region" description="Helical" evidence="6">
    <location>
        <begin position="98"/>
        <end position="116"/>
    </location>
</feature>
<feature type="transmembrane region" description="Helical" evidence="6">
    <location>
        <begin position="216"/>
        <end position="240"/>
    </location>
</feature>
<evidence type="ECO:0000256" key="6">
    <source>
        <dbReference type="SAM" id="Phobius"/>
    </source>
</evidence>
<dbReference type="EMBL" id="RKQT01000001">
    <property type="protein sequence ID" value="RPE96588.1"/>
    <property type="molecule type" value="Genomic_DNA"/>
</dbReference>
<evidence type="ECO:0000256" key="5">
    <source>
        <dbReference type="ARBA" id="ARBA00023136"/>
    </source>
</evidence>
<organism evidence="8 11">
    <name type="scientific">Frederiksenia canicola</name>
    <dbReference type="NCBI Taxonomy" id="123824"/>
    <lineage>
        <taxon>Bacteria</taxon>
        <taxon>Pseudomonadati</taxon>
        <taxon>Pseudomonadota</taxon>
        <taxon>Gammaproteobacteria</taxon>
        <taxon>Pasteurellales</taxon>
        <taxon>Pasteurellaceae</taxon>
        <taxon>Frederiksenia</taxon>
    </lineage>
</organism>
<evidence type="ECO:0000313" key="8">
    <source>
        <dbReference type="EMBL" id="QIM65002.1"/>
    </source>
</evidence>
<evidence type="ECO:0000256" key="1">
    <source>
        <dbReference type="ARBA" id="ARBA00004651"/>
    </source>
</evidence>
<evidence type="ECO:0000259" key="7">
    <source>
        <dbReference type="Pfam" id="PF00892"/>
    </source>
</evidence>
<evidence type="ECO:0000256" key="2">
    <source>
        <dbReference type="ARBA" id="ARBA00022475"/>
    </source>
</evidence>
<keyword evidence="5 6" id="KW-0472">Membrane</keyword>
<evidence type="ECO:0000313" key="10">
    <source>
        <dbReference type="Proteomes" id="UP000276901"/>
    </source>
</evidence>
<feature type="transmembrane region" description="Helical" evidence="6">
    <location>
        <begin position="7"/>
        <end position="25"/>
    </location>
</feature>
<dbReference type="PANTHER" id="PTHR32322">
    <property type="entry name" value="INNER MEMBRANE TRANSPORTER"/>
    <property type="match status" value="1"/>
</dbReference>
<keyword evidence="4 6" id="KW-1133">Transmembrane helix</keyword>
<accession>A0AAE6X6J1</accession>
<dbReference type="PANTHER" id="PTHR32322:SF18">
    <property type="entry name" value="S-ADENOSYLMETHIONINE_S-ADENOSYLHOMOCYSTEINE TRANSPORTER"/>
    <property type="match status" value="1"/>
</dbReference>
<feature type="transmembrane region" description="Helical" evidence="6">
    <location>
        <begin position="247"/>
        <end position="270"/>
    </location>
</feature>
<evidence type="ECO:0000313" key="9">
    <source>
        <dbReference type="EMBL" id="RPE96588.1"/>
    </source>
</evidence>
<gene>
    <name evidence="8" type="ORF">A4G17_05935</name>
    <name evidence="9" type="ORF">EDC49_0983</name>
</gene>